<sequence length="191" mass="19689">MTHDGFQAAPDDDALRGLDSRVPREVLDDILGSLNAAARSHAAASALVFTSLMVATATLAALVLVPYEIYKGRKRLAALEAAIKSLNQRYSQYGILLRRRTLPAGAVASAAASSGRVRPTGAAAAAVADSSIYSYSDSAFHSAYSGGWEEGPEGPAAPVGPGDEVFGERLAAGVAPPGGSGSWDVELQVLY</sequence>
<name>A0A835SHT5_CHLIN</name>
<keyword evidence="1" id="KW-0812">Transmembrane</keyword>
<proteinExistence type="predicted"/>
<dbReference type="AlphaFoldDB" id="A0A835SHT5"/>
<protein>
    <submittedName>
        <fullName evidence="2">Uncharacterized protein</fullName>
    </submittedName>
</protein>
<evidence type="ECO:0000313" key="2">
    <source>
        <dbReference type="EMBL" id="KAG2425147.1"/>
    </source>
</evidence>
<keyword evidence="1" id="KW-1133">Transmembrane helix</keyword>
<dbReference type="Proteomes" id="UP000650467">
    <property type="component" value="Unassembled WGS sequence"/>
</dbReference>
<organism evidence="2 3">
    <name type="scientific">Chlamydomonas incerta</name>
    <dbReference type="NCBI Taxonomy" id="51695"/>
    <lineage>
        <taxon>Eukaryota</taxon>
        <taxon>Viridiplantae</taxon>
        <taxon>Chlorophyta</taxon>
        <taxon>core chlorophytes</taxon>
        <taxon>Chlorophyceae</taxon>
        <taxon>CS clade</taxon>
        <taxon>Chlamydomonadales</taxon>
        <taxon>Chlamydomonadaceae</taxon>
        <taxon>Chlamydomonas</taxon>
    </lineage>
</organism>
<evidence type="ECO:0000256" key="1">
    <source>
        <dbReference type="SAM" id="Phobius"/>
    </source>
</evidence>
<dbReference type="EMBL" id="JAEHOC010000058">
    <property type="protein sequence ID" value="KAG2425147.1"/>
    <property type="molecule type" value="Genomic_DNA"/>
</dbReference>
<evidence type="ECO:0000313" key="3">
    <source>
        <dbReference type="Proteomes" id="UP000650467"/>
    </source>
</evidence>
<keyword evidence="3" id="KW-1185">Reference proteome</keyword>
<accession>A0A835SHT5</accession>
<reference evidence="2" key="1">
    <citation type="journal article" date="2020" name="bioRxiv">
        <title>Comparative genomics of Chlamydomonas.</title>
        <authorList>
            <person name="Craig R.J."/>
            <person name="Hasan A.R."/>
            <person name="Ness R.W."/>
            <person name="Keightley P.D."/>
        </authorList>
    </citation>
    <scope>NUCLEOTIDE SEQUENCE</scope>
    <source>
        <strain evidence="2">SAG 7.73</strain>
    </source>
</reference>
<feature type="transmembrane region" description="Helical" evidence="1">
    <location>
        <begin position="42"/>
        <end position="65"/>
    </location>
</feature>
<dbReference type="OrthoDB" id="10553626at2759"/>
<keyword evidence="1" id="KW-0472">Membrane</keyword>
<comment type="caution">
    <text evidence="2">The sequence shown here is derived from an EMBL/GenBank/DDBJ whole genome shotgun (WGS) entry which is preliminary data.</text>
</comment>
<gene>
    <name evidence="2" type="ORF">HXX76_013901</name>
</gene>